<evidence type="ECO:0000313" key="8">
    <source>
        <dbReference type="Proteomes" id="UP000717585"/>
    </source>
</evidence>
<dbReference type="Pfam" id="PF00069">
    <property type="entry name" value="Pkinase"/>
    <property type="match status" value="1"/>
</dbReference>
<proteinExistence type="predicted"/>
<protein>
    <submittedName>
        <fullName evidence="7">Protein kinase domain</fullName>
    </submittedName>
</protein>
<evidence type="ECO:0000256" key="5">
    <source>
        <dbReference type="ARBA" id="ARBA00022840"/>
    </source>
</evidence>
<evidence type="ECO:0000256" key="3">
    <source>
        <dbReference type="ARBA" id="ARBA00022741"/>
    </source>
</evidence>
<evidence type="ECO:0000256" key="2">
    <source>
        <dbReference type="ARBA" id="ARBA00022679"/>
    </source>
</evidence>
<dbReference type="InterPro" id="IPR000719">
    <property type="entry name" value="Prot_kinase_dom"/>
</dbReference>
<accession>A0A8J6B0F3</accession>
<name>A0A8J6B0F3_9EUKA</name>
<dbReference type="GO" id="GO:0005524">
    <property type="term" value="F:ATP binding"/>
    <property type="evidence" value="ECO:0007669"/>
    <property type="project" value="UniProtKB-KW"/>
</dbReference>
<reference evidence="7" key="1">
    <citation type="submission" date="2021-05" db="EMBL/GenBank/DDBJ databases">
        <title>A free-living protist that lacks canonical eukaryotic 1 DNA replication and segregation systems.</title>
        <authorList>
            <person name="Salas-Leiva D.E."/>
            <person name="Tromer E.C."/>
            <person name="Curtis B.A."/>
            <person name="Jerlstrom-Hultqvist J."/>
            <person name="Kolisko M."/>
            <person name="Yi Z."/>
            <person name="Salas-Leiva J.S."/>
            <person name="Gallot-Lavallee L."/>
            <person name="Kops G.J.P.L."/>
            <person name="Archibald J.M."/>
            <person name="Simpson A.G.B."/>
            <person name="Roger A.J."/>
        </authorList>
    </citation>
    <scope>NUCLEOTIDE SEQUENCE</scope>
    <source>
        <strain evidence="7">BICM</strain>
    </source>
</reference>
<dbReference type="EMBL" id="JAHDYR010000008">
    <property type="protein sequence ID" value="KAG9395745.1"/>
    <property type="molecule type" value="Genomic_DNA"/>
</dbReference>
<evidence type="ECO:0000313" key="7">
    <source>
        <dbReference type="EMBL" id="KAG9395745.1"/>
    </source>
</evidence>
<gene>
    <name evidence="7" type="ORF">J8273_2652</name>
</gene>
<dbReference type="GO" id="GO:0005634">
    <property type="term" value="C:nucleus"/>
    <property type="evidence" value="ECO:0007669"/>
    <property type="project" value="TreeGrafter"/>
</dbReference>
<dbReference type="AlphaFoldDB" id="A0A8J6B0F3"/>
<dbReference type="SUPFAM" id="SSF56112">
    <property type="entry name" value="Protein kinase-like (PK-like)"/>
    <property type="match status" value="1"/>
</dbReference>
<evidence type="ECO:0000256" key="1">
    <source>
        <dbReference type="ARBA" id="ARBA00022527"/>
    </source>
</evidence>
<dbReference type="OrthoDB" id="283111at2759"/>
<dbReference type="InterPro" id="IPR051175">
    <property type="entry name" value="CLK_kinases"/>
</dbReference>
<dbReference type="Gene3D" id="3.30.200.20">
    <property type="entry name" value="Phosphorylase Kinase, domain 1"/>
    <property type="match status" value="1"/>
</dbReference>
<dbReference type="Gene3D" id="1.10.510.10">
    <property type="entry name" value="Transferase(Phosphotransferase) domain 1"/>
    <property type="match status" value="1"/>
</dbReference>
<keyword evidence="8" id="KW-1185">Reference proteome</keyword>
<sequence>MPQLAAQDEFFQSYDDENGHYMAAKGEVIYEERGGYMIDSLIATGTFGTVYRGHSLKGSEAYKKDVNSVAIKFIRSIQKYANAAEVEIEILSRLNNYDLPKRRRVTHLVDHFEFKKHIVMVFPCYGNSLLDFIKLNEHRGYNQEWTLEFTRSISHCMSYIHSQKIIHTDLKPENIVATSKTHRSNLRGKIFCYPVTAEVITIDLGSAIHAASDPDRRPPLVCTRQYRPPEVITGLAYDSSVDVWSLGCIVYELATGIPLFNTHRNTQHLAMVEKLLGPAPPLFMQRLQDRVRLTKLPAAECGIKYFNEAGVIAWHDRLTEAERVGLERAPSLAKLEETLPSAVVGVIRCCLTWLPENRVTMQDVAAILSASPPDPRMLAMASLVAETEGAYRTGQRAVAGAGTLMRHAAAIADLDPKLRRSKSRGSISR</sequence>
<organism evidence="7 8">
    <name type="scientific">Carpediemonas membranifera</name>
    <dbReference type="NCBI Taxonomy" id="201153"/>
    <lineage>
        <taxon>Eukaryota</taxon>
        <taxon>Metamonada</taxon>
        <taxon>Carpediemonas-like organisms</taxon>
        <taxon>Carpediemonas</taxon>
    </lineage>
</organism>
<evidence type="ECO:0000259" key="6">
    <source>
        <dbReference type="PROSITE" id="PS50011"/>
    </source>
</evidence>
<dbReference type="PANTHER" id="PTHR45646:SF11">
    <property type="entry name" value="SERINE_THREONINE-PROTEIN KINASE DOA"/>
    <property type="match status" value="1"/>
</dbReference>
<evidence type="ECO:0000256" key="4">
    <source>
        <dbReference type="ARBA" id="ARBA00022777"/>
    </source>
</evidence>
<dbReference type="PROSITE" id="PS50011">
    <property type="entry name" value="PROTEIN_KINASE_DOM"/>
    <property type="match status" value="1"/>
</dbReference>
<keyword evidence="1" id="KW-0723">Serine/threonine-protein kinase</keyword>
<keyword evidence="4 7" id="KW-0418">Kinase</keyword>
<dbReference type="PANTHER" id="PTHR45646">
    <property type="entry name" value="SERINE/THREONINE-PROTEIN KINASE DOA-RELATED"/>
    <property type="match status" value="1"/>
</dbReference>
<dbReference type="Proteomes" id="UP000717585">
    <property type="component" value="Unassembled WGS sequence"/>
</dbReference>
<dbReference type="SMART" id="SM00220">
    <property type="entry name" value="S_TKc"/>
    <property type="match status" value="1"/>
</dbReference>
<keyword evidence="5" id="KW-0067">ATP-binding</keyword>
<comment type="caution">
    <text evidence="7">The sequence shown here is derived from an EMBL/GenBank/DDBJ whole genome shotgun (WGS) entry which is preliminary data.</text>
</comment>
<keyword evidence="3" id="KW-0547">Nucleotide-binding</keyword>
<feature type="domain" description="Protein kinase" evidence="6">
    <location>
        <begin position="36"/>
        <end position="377"/>
    </location>
</feature>
<dbReference type="GO" id="GO:0004674">
    <property type="term" value="F:protein serine/threonine kinase activity"/>
    <property type="evidence" value="ECO:0007669"/>
    <property type="project" value="UniProtKB-KW"/>
</dbReference>
<dbReference type="InterPro" id="IPR011009">
    <property type="entry name" value="Kinase-like_dom_sf"/>
</dbReference>
<keyword evidence="2" id="KW-0808">Transferase</keyword>